<evidence type="ECO:0000256" key="2">
    <source>
        <dbReference type="ARBA" id="ARBA00023121"/>
    </source>
</evidence>
<dbReference type="GO" id="GO:0006631">
    <property type="term" value="P:fatty acid metabolic process"/>
    <property type="evidence" value="ECO:0007669"/>
    <property type="project" value="TreeGrafter"/>
</dbReference>
<feature type="compositionally biased region" description="Polar residues" evidence="3">
    <location>
        <begin position="617"/>
        <end position="652"/>
    </location>
</feature>
<feature type="compositionally biased region" description="Basic and acidic residues" evidence="3">
    <location>
        <begin position="125"/>
        <end position="140"/>
    </location>
</feature>
<dbReference type="FunFam" id="1.20.80.10:FF:000010">
    <property type="entry name" value="Acyl-CoA-binding domain-containing protein 5"/>
    <property type="match status" value="1"/>
</dbReference>
<organism evidence="5 6">
    <name type="scientific">Adineta ricciae</name>
    <name type="common">Rotifer</name>
    <dbReference type="NCBI Taxonomy" id="249248"/>
    <lineage>
        <taxon>Eukaryota</taxon>
        <taxon>Metazoa</taxon>
        <taxon>Spiralia</taxon>
        <taxon>Gnathifera</taxon>
        <taxon>Rotifera</taxon>
        <taxon>Eurotatoria</taxon>
        <taxon>Bdelloidea</taxon>
        <taxon>Adinetida</taxon>
        <taxon>Adinetidae</taxon>
        <taxon>Adineta</taxon>
    </lineage>
</organism>
<dbReference type="CDD" id="cd00435">
    <property type="entry name" value="ACBP"/>
    <property type="match status" value="1"/>
</dbReference>
<keyword evidence="6" id="KW-1185">Reference proteome</keyword>
<dbReference type="Pfam" id="PF00887">
    <property type="entry name" value="ACBP"/>
    <property type="match status" value="1"/>
</dbReference>
<proteinExistence type="inferred from homology"/>
<reference evidence="5" key="1">
    <citation type="submission" date="2021-02" db="EMBL/GenBank/DDBJ databases">
        <authorList>
            <person name="Nowell W R."/>
        </authorList>
    </citation>
    <scope>NUCLEOTIDE SEQUENCE</scope>
</reference>
<dbReference type="InterPro" id="IPR022408">
    <property type="entry name" value="Acyl-CoA-binding_prot_CS"/>
</dbReference>
<feature type="domain" description="ACB" evidence="4">
    <location>
        <begin position="1053"/>
        <end position="1136"/>
    </location>
</feature>
<accession>A0A813SXT1</accession>
<feature type="region of interest" description="Disordered" evidence="3">
    <location>
        <begin position="583"/>
        <end position="657"/>
    </location>
</feature>
<sequence>MIHAKISSPLRSPSRRKRQTSSGRTCNGSAKIRQQNEENILSDSLPARHSSFYKRNKEHLKIGNILQRKKSFVIAPDASIPNSSFRAELKRKEIQPVEVEVFRLRLDILKNLQVNADDSDVPNNDDDRREKASKSKSTDKKKLRGIFATSQKGQNGLPSEDMVHNKYWTKDTMPQLFKQMENEVWWKQTNDEKPNLLSMLMYLIETIKFKQIESYESACYYVIEIFRTFGIESLFVNQTLNILLKHLSTNGNDPLNSCTIRTIAQFMIEQKDIVIQLIEYASNLPPNHTLRQDVINAIKFITDISSSDDIELVLGSVAVVHDYPEDNFSLKAIVTNLANAPREAAPASEVGNVDDEMEEIHPLLKKISKEKWFPKENLPITVDYVLDAIITKLSDATKAMIKVLTTHLVQMHHVIGYSKEQFDRVSDTLILLLANPEADYRLIAATNLANLKTETKSIDIALLYSFANDPRILVRTECCDSLKILTGISSDTLLKDCVEDIRYLQTLPEEDFTLQNYLREKNRVPTPPTHTNEELTVSDQNVNVDPTEVNENITPVRVSRSPTPVMINRISIPIQFESNAMENGKLSRASDKRLDRRDTEEKSKSISSHSSEELPQKRQSLISVKTPISIQITPKRSSTLSQTTTASHSHVTLNHDVEEKENNQIEENFDSPSQTTIISDAVQTILEEHKRIVGFYRMIPNRPILIPHKITMDNILSDQSHIIIHHHFSRLRNPNRYTFRTSSNPMNSMSLFDFNYNQRHLYEIESVQLLSSLVVRAVQIHRHHDRFIPGSFSANFPNLLNVTPIRLVNTSSKLSPNPPARSPSRQYTHLHSKVQTRAIREGINIHRAQNMRDVLSNLLKTDPEPSITHLSNSEHTHITHAWLLSHLLKSQGVIYSDSCLQKIIHSYPKFLPLLHTRIPNHLISVIWNDPILKHIASIFRHKQNSIMDDSSSVHISDTSSSIPITEDEYSLNSFEYLSLMHRDDQKKRFLPSIRPTKMEYPRQLLKVGFSELEINSTISSNISLPQENKVKSRKRRVYMHFMMSSNESVFTMSQAEFDKAAEEVKQLTKKPSDDELLQLYGLFKQATVGDNNTSKPGMFDLKGKYKWEAWDKNKGTSKEDAQKKYIDLVKQLQAKQ</sequence>
<evidence type="ECO:0000313" key="6">
    <source>
        <dbReference type="Proteomes" id="UP000663828"/>
    </source>
</evidence>
<dbReference type="InterPro" id="IPR035984">
    <property type="entry name" value="Acyl-CoA-binding_sf"/>
</dbReference>
<dbReference type="PRINTS" id="PR00689">
    <property type="entry name" value="ACOABINDINGP"/>
</dbReference>
<dbReference type="PROSITE" id="PS00880">
    <property type="entry name" value="ACB_1"/>
    <property type="match status" value="1"/>
</dbReference>
<evidence type="ECO:0000256" key="3">
    <source>
        <dbReference type="SAM" id="MobiDB-lite"/>
    </source>
</evidence>
<protein>
    <recommendedName>
        <fullName evidence="4">ACB domain-containing protein</fullName>
    </recommendedName>
</protein>
<dbReference type="EMBL" id="CAJNOR010000123">
    <property type="protein sequence ID" value="CAF0806859.1"/>
    <property type="molecule type" value="Genomic_DNA"/>
</dbReference>
<keyword evidence="2" id="KW-0446">Lipid-binding</keyword>
<evidence type="ECO:0000313" key="5">
    <source>
        <dbReference type="EMBL" id="CAF0806859.1"/>
    </source>
</evidence>
<comment type="caution">
    <text evidence="5">The sequence shown here is derived from an EMBL/GenBank/DDBJ whole genome shotgun (WGS) entry which is preliminary data.</text>
</comment>
<dbReference type="PANTHER" id="PTHR23310:SF62">
    <property type="entry name" value="ACYL-COA BINDING PROTEIN 1, ISOFORM A"/>
    <property type="match status" value="1"/>
</dbReference>
<feature type="region of interest" description="Disordered" evidence="3">
    <location>
        <begin position="1"/>
        <end position="29"/>
    </location>
</feature>
<dbReference type="Proteomes" id="UP000663828">
    <property type="component" value="Unassembled WGS sequence"/>
</dbReference>
<dbReference type="InterPro" id="IPR000582">
    <property type="entry name" value="Acyl-CoA-binding_protein"/>
</dbReference>
<dbReference type="InterPro" id="IPR016024">
    <property type="entry name" value="ARM-type_fold"/>
</dbReference>
<dbReference type="SUPFAM" id="SSF47027">
    <property type="entry name" value="Acyl-CoA binding protein"/>
    <property type="match status" value="1"/>
</dbReference>
<gene>
    <name evidence="5" type="ORF">XAT740_LOCUS3259</name>
</gene>
<name>A0A813SXT1_ADIRI</name>
<evidence type="ECO:0000259" key="4">
    <source>
        <dbReference type="PROSITE" id="PS51228"/>
    </source>
</evidence>
<dbReference type="PANTHER" id="PTHR23310">
    <property type="entry name" value="ACYL-COA-BINDING PROTEIN, ACBP"/>
    <property type="match status" value="1"/>
</dbReference>
<dbReference type="AlphaFoldDB" id="A0A813SXT1"/>
<comment type="similarity">
    <text evidence="1">Belongs to the ACBP family.</text>
</comment>
<dbReference type="SUPFAM" id="SSF48371">
    <property type="entry name" value="ARM repeat"/>
    <property type="match status" value="1"/>
</dbReference>
<dbReference type="PROSITE" id="PS51228">
    <property type="entry name" value="ACB_2"/>
    <property type="match status" value="1"/>
</dbReference>
<dbReference type="InterPro" id="IPR014352">
    <property type="entry name" value="FERM/acyl-CoA-bd_prot_sf"/>
</dbReference>
<feature type="region of interest" description="Disordered" evidence="3">
    <location>
        <begin position="116"/>
        <end position="145"/>
    </location>
</feature>
<feature type="compositionally biased region" description="Basic and acidic residues" evidence="3">
    <location>
        <begin position="588"/>
        <end position="616"/>
    </location>
</feature>
<dbReference type="Gene3D" id="1.20.80.10">
    <property type="match status" value="1"/>
</dbReference>
<dbReference type="GO" id="GO:0000062">
    <property type="term" value="F:fatty-acyl-CoA binding"/>
    <property type="evidence" value="ECO:0007669"/>
    <property type="project" value="InterPro"/>
</dbReference>
<evidence type="ECO:0000256" key="1">
    <source>
        <dbReference type="ARBA" id="ARBA00005567"/>
    </source>
</evidence>